<name>A0A6L2L6Q1_TANCI</name>
<feature type="domain" description="CCHC-type" evidence="3">
    <location>
        <begin position="208"/>
        <end position="222"/>
    </location>
</feature>
<feature type="region of interest" description="Disordered" evidence="2">
    <location>
        <begin position="179"/>
        <end position="205"/>
    </location>
</feature>
<dbReference type="PANTHER" id="PTHR47592">
    <property type="entry name" value="PBF68 PROTEIN"/>
    <property type="match status" value="1"/>
</dbReference>
<dbReference type="AlphaFoldDB" id="A0A6L2L6Q1"/>
<dbReference type="EMBL" id="BKCJ010003731">
    <property type="protein sequence ID" value="GEU56839.1"/>
    <property type="molecule type" value="Genomic_DNA"/>
</dbReference>
<dbReference type="Pfam" id="PF00098">
    <property type="entry name" value="zf-CCHC"/>
    <property type="match status" value="1"/>
</dbReference>
<dbReference type="InterPro" id="IPR001878">
    <property type="entry name" value="Znf_CCHC"/>
</dbReference>
<evidence type="ECO:0000256" key="1">
    <source>
        <dbReference type="PROSITE-ProRule" id="PRU00047"/>
    </source>
</evidence>
<gene>
    <name evidence="4" type="ORF">Tci_028817</name>
</gene>
<dbReference type="PANTHER" id="PTHR47592:SF29">
    <property type="entry name" value="ZINC FINGER, CCHC-TYPE"/>
    <property type="match status" value="1"/>
</dbReference>
<accession>A0A6L2L6Q1</accession>
<dbReference type="Pfam" id="PF14223">
    <property type="entry name" value="Retrotran_gag_2"/>
    <property type="match status" value="1"/>
</dbReference>
<protein>
    <submittedName>
        <fullName evidence="4">Zinc finger, CCHC-type</fullName>
    </submittedName>
</protein>
<comment type="caution">
    <text evidence="4">The sequence shown here is derived from an EMBL/GenBank/DDBJ whole genome shotgun (WGS) entry which is preliminary data.</text>
</comment>
<evidence type="ECO:0000256" key="2">
    <source>
        <dbReference type="SAM" id="MobiDB-lite"/>
    </source>
</evidence>
<proteinExistence type="predicted"/>
<dbReference type="SUPFAM" id="SSF57756">
    <property type="entry name" value="Retrovirus zinc finger-like domains"/>
    <property type="match status" value="1"/>
</dbReference>
<dbReference type="Pfam" id="PF07727">
    <property type="entry name" value="RVT_2"/>
    <property type="match status" value="1"/>
</dbReference>
<evidence type="ECO:0000259" key="3">
    <source>
        <dbReference type="PROSITE" id="PS50158"/>
    </source>
</evidence>
<dbReference type="PROSITE" id="PS50158">
    <property type="entry name" value="ZF_CCHC"/>
    <property type="match status" value="1"/>
</dbReference>
<reference evidence="4" key="1">
    <citation type="journal article" date="2019" name="Sci. Rep.">
        <title>Draft genome of Tanacetum cinerariifolium, the natural source of mosquito coil.</title>
        <authorList>
            <person name="Yamashiro T."/>
            <person name="Shiraishi A."/>
            <person name="Satake H."/>
            <person name="Nakayama K."/>
        </authorList>
    </citation>
    <scope>NUCLEOTIDE SEQUENCE</scope>
</reference>
<keyword evidence="1" id="KW-0479">Metal-binding</keyword>
<sequence length="665" mass="75850">MAAAAMKHMALNFAKLDKFEGVDFRRWQKKVHFLLSSMSVVYVLTTLNPDDGDDATVEQLKKKDKWDNDDYVCRGLILNGMSDPLFDIYQSLKSFKELWHSLEAKYMAEDTSSKKFLIGNFINYKMTDSRLVMEQYNELFGILESHLRIEESLGVQDSDKPKRNNISGPSVVNMVKHNNSFRYNDNKGKRKHDDNTRADPNKKEKPTCWKCGKIGHIKRDCKGVNVGNKANGSGTKGSMDGATVHVCKDRFWFKTYMSLNDGSVLHIGNESTALVHGRSCVDLSRDEYPIIGLAKIHISTTRAKVVFVLETKDLYYSSGRILEMLLYIPLLGKVFIGYCILNLDPSCYLVKCRHRYAISSLMDTAYWMSEQFFVIEPNELVSINSITESKDAIFDENRFSSVPRLSFGIPKGTKYIDGSVVPEKVSEEVSGQHSYCFNVEDDPKIFDEAMKSRGVAFWKEAINDEMILSWATTLGCWLIYLRLQTFWLQMDLQRKIKVDGTIEKFKARLVIQGFKQKSEIDYFDTYAPMACISTIRLLIVRASIHNLIIHQIDVKTTFLNVDKLSMYTSNPGTQHWQAIQKDTLVQAGSGMLKTIRLSVAAVGKEANWLRNLILKIPLWSKLIAHISIRFDSASTLAKAYNDMYNGKCRHLGVKHSMIRELITNG</sequence>
<keyword evidence="1" id="KW-0862">Zinc</keyword>
<keyword evidence="1" id="KW-0863">Zinc-finger</keyword>
<dbReference type="GO" id="GO:0008270">
    <property type="term" value="F:zinc ion binding"/>
    <property type="evidence" value="ECO:0007669"/>
    <property type="project" value="UniProtKB-KW"/>
</dbReference>
<dbReference type="Gene3D" id="4.10.60.10">
    <property type="entry name" value="Zinc finger, CCHC-type"/>
    <property type="match status" value="1"/>
</dbReference>
<organism evidence="4">
    <name type="scientific">Tanacetum cinerariifolium</name>
    <name type="common">Dalmatian daisy</name>
    <name type="synonym">Chrysanthemum cinerariifolium</name>
    <dbReference type="NCBI Taxonomy" id="118510"/>
    <lineage>
        <taxon>Eukaryota</taxon>
        <taxon>Viridiplantae</taxon>
        <taxon>Streptophyta</taxon>
        <taxon>Embryophyta</taxon>
        <taxon>Tracheophyta</taxon>
        <taxon>Spermatophyta</taxon>
        <taxon>Magnoliopsida</taxon>
        <taxon>eudicotyledons</taxon>
        <taxon>Gunneridae</taxon>
        <taxon>Pentapetalae</taxon>
        <taxon>asterids</taxon>
        <taxon>campanulids</taxon>
        <taxon>Asterales</taxon>
        <taxon>Asteraceae</taxon>
        <taxon>Asteroideae</taxon>
        <taxon>Anthemideae</taxon>
        <taxon>Anthemidinae</taxon>
        <taxon>Tanacetum</taxon>
    </lineage>
</organism>
<dbReference type="InterPro" id="IPR036875">
    <property type="entry name" value="Znf_CCHC_sf"/>
</dbReference>
<dbReference type="SMART" id="SM00343">
    <property type="entry name" value="ZnF_C2HC"/>
    <property type="match status" value="1"/>
</dbReference>
<dbReference type="InterPro" id="IPR013103">
    <property type="entry name" value="RVT_2"/>
</dbReference>
<dbReference type="GO" id="GO:0003676">
    <property type="term" value="F:nucleic acid binding"/>
    <property type="evidence" value="ECO:0007669"/>
    <property type="project" value="InterPro"/>
</dbReference>
<evidence type="ECO:0000313" key="4">
    <source>
        <dbReference type="EMBL" id="GEU56839.1"/>
    </source>
</evidence>
<feature type="compositionally biased region" description="Basic and acidic residues" evidence="2">
    <location>
        <begin position="184"/>
        <end position="205"/>
    </location>
</feature>